<keyword evidence="2" id="KW-0472">Membrane</keyword>
<dbReference type="PANTHER" id="PTHR33308">
    <property type="entry name" value="PEPTIDOGLYCAN HYDROLASE FLGJ"/>
    <property type="match status" value="1"/>
</dbReference>
<dbReference type="OrthoDB" id="977752at2"/>
<name>A0A2D0NJA7_FLAN2</name>
<protein>
    <submittedName>
        <fullName evidence="4">Mannosyl-glycoprotein endo-beta-N-acetylglucosamidase</fullName>
    </submittedName>
</protein>
<evidence type="ECO:0000259" key="3">
    <source>
        <dbReference type="SMART" id="SM00047"/>
    </source>
</evidence>
<evidence type="ECO:0000313" key="5">
    <source>
        <dbReference type="Proteomes" id="UP000223913"/>
    </source>
</evidence>
<organism evidence="4 5">
    <name type="scientific">Flavilitoribacter nigricans (strain ATCC 23147 / DSM 23189 / NBRC 102662 / NCIMB 1420 / SS-2)</name>
    <name type="common">Lewinella nigricans</name>
    <dbReference type="NCBI Taxonomy" id="1122177"/>
    <lineage>
        <taxon>Bacteria</taxon>
        <taxon>Pseudomonadati</taxon>
        <taxon>Bacteroidota</taxon>
        <taxon>Saprospiria</taxon>
        <taxon>Saprospirales</taxon>
        <taxon>Lewinellaceae</taxon>
        <taxon>Flavilitoribacter</taxon>
    </lineage>
</organism>
<dbReference type="Proteomes" id="UP000223913">
    <property type="component" value="Unassembled WGS sequence"/>
</dbReference>
<keyword evidence="1" id="KW-0378">Hydrolase</keyword>
<dbReference type="RefSeq" id="WP_099148128.1">
    <property type="nucleotide sequence ID" value="NZ_PDUD01000001.1"/>
</dbReference>
<dbReference type="EMBL" id="PDUD01000001">
    <property type="protein sequence ID" value="PHN08537.1"/>
    <property type="molecule type" value="Genomic_DNA"/>
</dbReference>
<accession>A0A2D0NJA7</accession>
<dbReference type="PANTHER" id="PTHR33308:SF9">
    <property type="entry name" value="PEPTIDOGLYCAN HYDROLASE FLGJ"/>
    <property type="match status" value="1"/>
</dbReference>
<keyword evidence="2" id="KW-1133">Transmembrane helix</keyword>
<dbReference type="Gene3D" id="1.10.530.10">
    <property type="match status" value="1"/>
</dbReference>
<proteinExistence type="predicted"/>
<sequence length="274" mass="31571">MTNFTHSAQRSAPVTIVLPAYFRRIRENWFNLLILGLLIHLLFQKDITIRFQLHDRDLVAAETSASPTGPSAKKMSSIIPIGSLDLGEEESLSQEDERLANTFSNLTFVLNPAYAKRKNVPKRIVARKIENCRDYVRRYAAEAQQEMRDHGIPASITLAQGLLESNAGDSRLARESNNHFGIKCRSKCRGCTCRNYTDDDIYDMFRVFEQPLASYQEHSKLLTSKRYRHLAKLGRTNYRDWAFGLKKAGYATDKRYAEKLIRIIEELELDRYDS</sequence>
<dbReference type="GO" id="GO:0004040">
    <property type="term" value="F:amidase activity"/>
    <property type="evidence" value="ECO:0007669"/>
    <property type="project" value="InterPro"/>
</dbReference>
<dbReference type="SMART" id="SM00047">
    <property type="entry name" value="LYZ2"/>
    <property type="match status" value="1"/>
</dbReference>
<dbReference type="AlphaFoldDB" id="A0A2D0NJA7"/>
<gene>
    <name evidence="4" type="ORF">CRP01_01085</name>
</gene>
<comment type="caution">
    <text evidence="4">The sequence shown here is derived from an EMBL/GenBank/DDBJ whole genome shotgun (WGS) entry which is preliminary data.</text>
</comment>
<dbReference type="Pfam" id="PF01832">
    <property type="entry name" value="Glucosaminidase"/>
    <property type="match status" value="1"/>
</dbReference>
<dbReference type="InterPro" id="IPR002901">
    <property type="entry name" value="MGlyc_endo_b_GlcNAc-like_dom"/>
</dbReference>
<keyword evidence="2" id="KW-0812">Transmembrane</keyword>
<dbReference type="InterPro" id="IPR051056">
    <property type="entry name" value="Glycosyl_Hydrolase_73"/>
</dbReference>
<keyword evidence="5" id="KW-1185">Reference proteome</keyword>
<evidence type="ECO:0000256" key="1">
    <source>
        <dbReference type="ARBA" id="ARBA00022801"/>
    </source>
</evidence>
<reference evidence="4 5" key="1">
    <citation type="submission" date="2017-10" db="EMBL/GenBank/DDBJ databases">
        <title>The draft genome sequence of Lewinella nigricans NBRC 102662.</title>
        <authorList>
            <person name="Wang K."/>
        </authorList>
    </citation>
    <scope>NUCLEOTIDE SEQUENCE [LARGE SCALE GENOMIC DNA]</scope>
    <source>
        <strain evidence="4 5">NBRC 102662</strain>
    </source>
</reference>
<feature type="transmembrane region" description="Helical" evidence="2">
    <location>
        <begin position="28"/>
        <end position="43"/>
    </location>
</feature>
<feature type="domain" description="Mannosyl-glycoprotein endo-beta-N-acetylglucosamidase-like" evidence="3">
    <location>
        <begin position="125"/>
        <end position="273"/>
    </location>
</feature>
<evidence type="ECO:0000256" key="2">
    <source>
        <dbReference type="SAM" id="Phobius"/>
    </source>
</evidence>
<evidence type="ECO:0000313" key="4">
    <source>
        <dbReference type="EMBL" id="PHN08537.1"/>
    </source>
</evidence>